<dbReference type="InterPro" id="IPR000073">
    <property type="entry name" value="AB_hydrolase_1"/>
</dbReference>
<keyword evidence="2" id="KW-0378">Hydrolase</keyword>
<sequence length="275" mass="31824">MMVGEDMKINIKNIEINYQEAGRGKPVYFIHGNGLELNSHYLLYDDLFDDAMYRRIYMDLPGMGESEAAQSIATTNDMLDVIMAFIDTLTPKQDIILFGHSYGAYMCLGLMDRWKNRITDAFLTCPVVEGQFKARMREKLVPVIKEKIHVKDNQDYYDEYTDTTVVISEDTWRRYQELIVPGIKKADKAFMKALRRDESVYYQFRCEDVIDIGDRTKLQVILSKQDNIVGYQDQLSFFNKEANVSVTLLANTGHNPMIEEYELIRAIAGVFVNQL</sequence>
<keyword evidence="3" id="KW-1185">Reference proteome</keyword>
<dbReference type="InterPro" id="IPR050266">
    <property type="entry name" value="AB_hydrolase_sf"/>
</dbReference>
<protein>
    <submittedName>
        <fullName evidence="2">Alpha/beta hydrolase</fullName>
    </submittedName>
</protein>
<name>A0A4R6BAU1_9STAP</name>
<reference evidence="2 3" key="1">
    <citation type="submission" date="2019-01" db="EMBL/GenBank/DDBJ databases">
        <title>Draft genome sequences of the type strains of six Macrococcus species.</title>
        <authorList>
            <person name="Mazhar S."/>
            <person name="Altermann E."/>
            <person name="Hill C."/>
            <person name="Mcauliffe O."/>
        </authorList>
    </citation>
    <scope>NUCLEOTIDE SEQUENCE [LARGE SCALE GENOMIC DNA]</scope>
    <source>
        <strain evidence="2 3">CCM4811</strain>
    </source>
</reference>
<dbReference type="Gene3D" id="3.40.50.1820">
    <property type="entry name" value="alpha/beta hydrolase"/>
    <property type="match status" value="1"/>
</dbReference>
<gene>
    <name evidence="2" type="ORF">ERX27_10380</name>
</gene>
<evidence type="ECO:0000313" key="2">
    <source>
        <dbReference type="EMBL" id="TDL93420.1"/>
    </source>
</evidence>
<feature type="domain" description="AB hydrolase-1" evidence="1">
    <location>
        <begin position="27"/>
        <end position="262"/>
    </location>
</feature>
<dbReference type="OrthoDB" id="6191536at2"/>
<dbReference type="EMBL" id="SCWA01000025">
    <property type="protein sequence ID" value="TDL93420.1"/>
    <property type="molecule type" value="Genomic_DNA"/>
</dbReference>
<accession>A0A4R6BAU1</accession>
<dbReference type="SUPFAM" id="SSF53474">
    <property type="entry name" value="alpha/beta-Hydrolases"/>
    <property type="match status" value="1"/>
</dbReference>
<dbReference type="Pfam" id="PF12697">
    <property type="entry name" value="Abhydrolase_6"/>
    <property type="match status" value="1"/>
</dbReference>
<proteinExistence type="predicted"/>
<dbReference type="InterPro" id="IPR029058">
    <property type="entry name" value="AB_hydrolase_fold"/>
</dbReference>
<dbReference type="PANTHER" id="PTHR43798">
    <property type="entry name" value="MONOACYLGLYCEROL LIPASE"/>
    <property type="match status" value="1"/>
</dbReference>
<dbReference type="PANTHER" id="PTHR43798:SF6">
    <property type="entry name" value="HYDROLASE, PUTATIVE (AFU_ORTHOLOGUE AFUA_4G13070)-RELATED"/>
    <property type="match status" value="1"/>
</dbReference>
<dbReference type="AlphaFoldDB" id="A0A4R6BAU1"/>
<dbReference type="Proteomes" id="UP000295310">
    <property type="component" value="Unassembled WGS sequence"/>
</dbReference>
<evidence type="ECO:0000259" key="1">
    <source>
        <dbReference type="Pfam" id="PF12697"/>
    </source>
</evidence>
<evidence type="ECO:0000313" key="3">
    <source>
        <dbReference type="Proteomes" id="UP000295310"/>
    </source>
</evidence>
<organism evidence="2 3">
    <name type="scientific">Macrococcus brunensis</name>
    <dbReference type="NCBI Taxonomy" id="198483"/>
    <lineage>
        <taxon>Bacteria</taxon>
        <taxon>Bacillati</taxon>
        <taxon>Bacillota</taxon>
        <taxon>Bacilli</taxon>
        <taxon>Bacillales</taxon>
        <taxon>Staphylococcaceae</taxon>
        <taxon>Macrococcus</taxon>
    </lineage>
</organism>
<comment type="caution">
    <text evidence="2">The sequence shown here is derived from an EMBL/GenBank/DDBJ whole genome shotgun (WGS) entry which is preliminary data.</text>
</comment>
<dbReference type="GO" id="GO:0016787">
    <property type="term" value="F:hydrolase activity"/>
    <property type="evidence" value="ECO:0007669"/>
    <property type="project" value="UniProtKB-KW"/>
</dbReference>